<dbReference type="InterPro" id="IPR036271">
    <property type="entry name" value="Tet_transcr_reg_TetR-rel_C_sf"/>
</dbReference>
<gene>
    <name evidence="1" type="ORF">AYR63_10100</name>
</gene>
<dbReference type="Proteomes" id="UP000093267">
    <property type="component" value="Chromosome"/>
</dbReference>
<dbReference type="Gene3D" id="1.10.357.10">
    <property type="entry name" value="Tetracycline Repressor, domain 2"/>
    <property type="match status" value="1"/>
</dbReference>
<dbReference type="STRING" id="240427.AYR62_08275"/>
<keyword evidence="2" id="KW-1185">Reference proteome</keyword>
<dbReference type="AlphaFoldDB" id="A0A1B2IZG8"/>
<dbReference type="SUPFAM" id="SSF48498">
    <property type="entry name" value="Tetracyclin repressor-like, C-terminal domain"/>
    <property type="match status" value="1"/>
</dbReference>
<reference evidence="1 2" key="1">
    <citation type="submission" date="2016-03" db="EMBL/GenBank/DDBJ databases">
        <title>Pediococcus and Lactobacillus from brewery environment - whole genome sequencing and assembly.</title>
        <authorList>
            <person name="Behr J."/>
            <person name="Geissler A.J."/>
            <person name="Vogel R.F."/>
        </authorList>
    </citation>
    <scope>NUCLEOTIDE SEQUENCE [LARGE SCALE GENOMIC DNA]</scope>
    <source>
        <strain evidence="1 2">TMW 1.1995</strain>
    </source>
</reference>
<name>A0A1B2IZG8_9LACO</name>
<proteinExistence type="predicted"/>
<dbReference type="InterPro" id="IPR009057">
    <property type="entry name" value="Homeodomain-like_sf"/>
</dbReference>
<accession>A0A1B2IZG8</accession>
<sequence length="186" mass="21067">MTRRDINMTAITETAINIGNKDGLDSLTMPKIARSLGIKSQSLYNHVNNLGEIRIAMSISLFKSLKQELLEGMLGLSGRDAINMYFKVFHQFCMDHLHLNRLLFLPAQDQSADLTAAFQDVIQILIRLLQDILPDETTIDLYTKTLMSVFVGFTMNETNNAFKTNPNHQDTNLSEMVDLIFKTVEP</sequence>
<dbReference type="SUPFAM" id="SSF46689">
    <property type="entry name" value="Homeodomain-like"/>
    <property type="match status" value="1"/>
</dbReference>
<organism evidence="1 2">
    <name type="scientific">Secundilactobacillus paracollinoides</name>
    <dbReference type="NCBI Taxonomy" id="240427"/>
    <lineage>
        <taxon>Bacteria</taxon>
        <taxon>Bacillati</taxon>
        <taxon>Bacillota</taxon>
        <taxon>Bacilli</taxon>
        <taxon>Lactobacillales</taxon>
        <taxon>Lactobacillaceae</taxon>
        <taxon>Secundilactobacillus</taxon>
    </lineage>
</organism>
<dbReference type="Gene3D" id="1.10.10.60">
    <property type="entry name" value="Homeodomain-like"/>
    <property type="match status" value="1"/>
</dbReference>
<dbReference type="EMBL" id="CP014924">
    <property type="protein sequence ID" value="ANZ67461.1"/>
    <property type="molecule type" value="Genomic_DNA"/>
</dbReference>
<evidence type="ECO:0008006" key="3">
    <source>
        <dbReference type="Google" id="ProtNLM"/>
    </source>
</evidence>
<dbReference type="RefSeq" id="WP_054711482.1">
    <property type="nucleotide sequence ID" value="NZ_CP014912.1"/>
</dbReference>
<protein>
    <recommendedName>
        <fullName evidence="3">HTH tetR-type domain-containing protein</fullName>
    </recommendedName>
</protein>
<dbReference type="OrthoDB" id="71867at2"/>
<evidence type="ECO:0000313" key="1">
    <source>
        <dbReference type="EMBL" id="ANZ67461.1"/>
    </source>
</evidence>
<evidence type="ECO:0000313" key="2">
    <source>
        <dbReference type="Proteomes" id="UP000093267"/>
    </source>
</evidence>
<dbReference type="KEGG" id="lpd:AYR62_08275"/>